<proteinExistence type="predicted"/>
<dbReference type="Proteomes" id="UP000189739">
    <property type="component" value="Unassembled WGS sequence"/>
</dbReference>
<dbReference type="STRING" id="1792845.BC343_22715"/>
<protein>
    <recommendedName>
        <fullName evidence="4">TonB-dependent receptor plug domain-containing protein</fullName>
    </recommendedName>
</protein>
<keyword evidence="1" id="KW-0812">Transmembrane</keyword>
<feature type="transmembrane region" description="Helical" evidence="1">
    <location>
        <begin position="20"/>
        <end position="36"/>
    </location>
</feature>
<accession>A0A1S9PIM1</accession>
<keyword evidence="1" id="KW-0472">Membrane</keyword>
<dbReference type="InterPro" id="IPR008969">
    <property type="entry name" value="CarboxyPept-like_regulatory"/>
</dbReference>
<name>A0A1S9PIM1_9SPHI</name>
<keyword evidence="3" id="KW-1185">Reference proteome</keyword>
<dbReference type="AlphaFoldDB" id="A0A1S9PIM1"/>
<evidence type="ECO:0000313" key="3">
    <source>
        <dbReference type="Proteomes" id="UP000189739"/>
    </source>
</evidence>
<organism evidence="2 3">
    <name type="scientific">Mucilaginibacter pedocola</name>
    <dbReference type="NCBI Taxonomy" id="1792845"/>
    <lineage>
        <taxon>Bacteria</taxon>
        <taxon>Pseudomonadati</taxon>
        <taxon>Bacteroidota</taxon>
        <taxon>Sphingobacteriia</taxon>
        <taxon>Sphingobacteriales</taxon>
        <taxon>Sphingobacteriaceae</taxon>
        <taxon>Mucilaginibacter</taxon>
    </lineage>
</organism>
<comment type="caution">
    <text evidence="2">The sequence shown here is derived from an EMBL/GenBank/DDBJ whole genome shotgun (WGS) entry which is preliminary data.</text>
</comment>
<sequence>MCHQNTIILTSINLNDMNKILFILFTLAVSVNNLYGQNKTIRGRVISDLYETEPAVLIIVDDTLEVGKTDLNGFFKITIPVSVKKILFFSLGVEPAIIELSDNCNEVEVVMLASYTYDFQSPKKINRIRMRRFDQLPKIHKQAFEKGLFKTDNSCYTQEFKPFFKKKQE</sequence>
<evidence type="ECO:0008006" key="4">
    <source>
        <dbReference type="Google" id="ProtNLM"/>
    </source>
</evidence>
<reference evidence="2 3" key="1">
    <citation type="submission" date="2016-07" db="EMBL/GenBank/DDBJ databases">
        <title>Genomic analysis of zinc-resistant bacterium Mucilaginibacter pedocola TBZ30.</title>
        <authorList>
            <person name="Huang J."/>
            <person name="Tang J."/>
        </authorList>
    </citation>
    <scope>NUCLEOTIDE SEQUENCE [LARGE SCALE GENOMIC DNA]</scope>
    <source>
        <strain evidence="2 3">TBZ30</strain>
    </source>
</reference>
<dbReference type="EMBL" id="MBTF01000004">
    <property type="protein sequence ID" value="OOQ60792.1"/>
    <property type="molecule type" value="Genomic_DNA"/>
</dbReference>
<keyword evidence="1" id="KW-1133">Transmembrane helix</keyword>
<evidence type="ECO:0000313" key="2">
    <source>
        <dbReference type="EMBL" id="OOQ60792.1"/>
    </source>
</evidence>
<evidence type="ECO:0000256" key="1">
    <source>
        <dbReference type="SAM" id="Phobius"/>
    </source>
</evidence>
<dbReference type="SUPFAM" id="SSF49464">
    <property type="entry name" value="Carboxypeptidase regulatory domain-like"/>
    <property type="match status" value="1"/>
</dbReference>
<gene>
    <name evidence="2" type="ORF">BC343_22715</name>
</gene>